<evidence type="ECO:0000256" key="6">
    <source>
        <dbReference type="ARBA" id="ARBA00069488"/>
    </source>
</evidence>
<evidence type="ECO:0000259" key="10">
    <source>
        <dbReference type="PROSITE" id="PS50003"/>
    </source>
</evidence>
<dbReference type="Pfam" id="PF00621">
    <property type="entry name" value="RhoGEF"/>
    <property type="match status" value="1"/>
</dbReference>
<dbReference type="InterPro" id="IPR029071">
    <property type="entry name" value="Ubiquitin-like_domsf"/>
</dbReference>
<dbReference type="SUPFAM" id="SSF50729">
    <property type="entry name" value="PH domain-like"/>
    <property type="match status" value="3"/>
</dbReference>
<dbReference type="InterPro" id="IPR018980">
    <property type="entry name" value="FERM_PH-like_C"/>
</dbReference>
<feature type="domain" description="PH" evidence="10">
    <location>
        <begin position="914"/>
        <end position="1003"/>
    </location>
</feature>
<dbReference type="Pfam" id="PF09380">
    <property type="entry name" value="FERM_C"/>
    <property type="match status" value="1"/>
</dbReference>
<keyword evidence="1" id="KW-0597">Phosphoprotein</keyword>
<dbReference type="InterPro" id="IPR019748">
    <property type="entry name" value="FERM_central"/>
</dbReference>
<reference evidence="13" key="1">
    <citation type="submission" date="2020-10" db="EMBL/GenBank/DDBJ databases">
        <title>Catharus ustulatus (Swainson's thrush) genome, bCatUst1, primary haplotype v2.</title>
        <authorList>
            <person name="Delmore K."/>
            <person name="Vafadar M."/>
            <person name="Formenti G."/>
            <person name="Chow W."/>
            <person name="Pelan S."/>
            <person name="Howe K."/>
            <person name="Rhie A."/>
            <person name="Mountcastle J."/>
            <person name="Haase B."/>
            <person name="Fedrigo O."/>
            <person name="Jarvis E.D."/>
        </authorList>
    </citation>
    <scope>NUCLEOTIDE SEQUENCE [LARGE SCALE GENOMIC DNA]</scope>
</reference>
<dbReference type="SMART" id="SM01196">
    <property type="entry name" value="FERM_C"/>
    <property type="match status" value="1"/>
</dbReference>
<evidence type="ECO:0000313" key="14">
    <source>
        <dbReference type="Proteomes" id="UP000694563"/>
    </source>
</evidence>
<dbReference type="Ensembl" id="ENSCUST00005007610.1">
    <property type="protein sequence ID" value="ENSCUSP00005007334.1"/>
    <property type="gene ID" value="ENSCUSG00005004460.1"/>
</dbReference>
<dbReference type="Pfam" id="PF08736">
    <property type="entry name" value="FA"/>
    <property type="match status" value="1"/>
</dbReference>
<dbReference type="CDD" id="cd14473">
    <property type="entry name" value="FERM_B-lobe"/>
    <property type="match status" value="1"/>
</dbReference>
<dbReference type="PROSITE" id="PS50003">
    <property type="entry name" value="PH_DOMAIN"/>
    <property type="match status" value="2"/>
</dbReference>
<accession>A0A8C3U050</accession>
<comment type="function">
    <text evidence="4">Functions as a guanine nucleotide exchange factor that activates RAC1. May have relatively low activity. Plays a role in the response to class 3 semaphorins and remodeling of the actin cytoskeleton. Plays a role in TNFSF11-mediated osteoclast differentiation, especially in podosome rearrangement and reorganization of the actin cytoskeleton. Regulates the activation of ITGB3, integrin signaling and cell adhesion.</text>
</comment>
<dbReference type="Gene3D" id="2.30.29.30">
    <property type="entry name" value="Pleckstrin-homology domain (PH domain)/Phosphotyrosine-binding domain (PTB)"/>
    <property type="match status" value="3"/>
</dbReference>
<dbReference type="InterPro" id="IPR000299">
    <property type="entry name" value="FERM_domain"/>
</dbReference>
<dbReference type="FunFam" id="3.10.20.90:FF:000040">
    <property type="entry name" value="FERM, RhoGEF and pleckstrin domain-containing protein"/>
    <property type="match status" value="1"/>
</dbReference>
<evidence type="ECO:0000259" key="11">
    <source>
        <dbReference type="PROSITE" id="PS50010"/>
    </source>
</evidence>
<dbReference type="InterPro" id="IPR035963">
    <property type="entry name" value="FERM_2"/>
</dbReference>
<evidence type="ECO:0000256" key="4">
    <source>
        <dbReference type="ARBA" id="ARBA00057351"/>
    </source>
</evidence>
<dbReference type="CDD" id="cd00160">
    <property type="entry name" value="RhoGEF"/>
    <property type="match status" value="1"/>
</dbReference>
<dbReference type="Gene3D" id="1.20.900.10">
    <property type="entry name" value="Dbl homology (DH) domain"/>
    <property type="match status" value="1"/>
</dbReference>
<dbReference type="PANTHER" id="PTHR45858:SF4">
    <property type="entry name" value="FERM, ARHGEF AND PLECKSTRIN DOMAIN-CONTAINING PROTEIN 2"/>
    <property type="match status" value="1"/>
</dbReference>
<dbReference type="GO" id="GO:0008092">
    <property type="term" value="F:cytoskeletal protein binding"/>
    <property type="evidence" value="ECO:0007669"/>
    <property type="project" value="InterPro"/>
</dbReference>
<dbReference type="Pfam" id="PF09379">
    <property type="entry name" value="FERM_N"/>
    <property type="match status" value="1"/>
</dbReference>
<dbReference type="InterPro" id="IPR011993">
    <property type="entry name" value="PH-like_dom_sf"/>
</dbReference>
<sequence length="1022" mass="117035">MGEIEGTYRILQTPGSRLGAQKASGVSTLEPGQNLLTAMASSPAKAHERDLPIKIKMLDNTVEVFVVESKCYGQTLLTEVYKHLNLIESDYFGIEFQNIQSYWIWLEPMKPVIKQVRRPKTTMLRLAVKFFPPDPGQLQEEYTRYLFALQIKRDLAEERLTCSDNTAALLVSHLLQSEIGDFDESEDREHLKTNQYLPNQEKLEGKILEFHRKHVGQTPAESDFQVLEIARKLEMYGIRFHLASDREGTKINLAVSHMGVLVFQGNTKINTFNWSKVRKLSFKRKRFLIKLHPEVCGPYQDTLEFLLGSRDECKNFWKICVEYHTFFRLFDQPKPKAKAVFFTRGSSFRYSGRTQKQLVDYIKDSGMKRTPYESVPFTEGLRTPGSPASTAAPFHSGHSLASPASVLPMFAEPSPLSLDPRASYTRNADKGTAAPVEEAGRKLMQQPGSPVLQGVGFGLPVDHSQLSSLVLKSPLGLTPAFQVNLNAVTQGSSPLLSPVLSDAGGARIEEDDETKRKRYPTDKAYFIAKEILATERTYLKDLEVITVWFRSAVIKENAMPEGLMTLLFSNIDPIYEFHRGFLKEIEQRLSLWCYLPLPLIMKDSFPLIQVTFCPIPQEFTSYLQKHDEVLTELEKATKRLKKLEMVYKEFELQKVCYLPLNTFLLKPIQRLMHYKLILGRLCKHYTAEHRDFADCHALKEVTEMTSQLQHSLIRLENFQKLTELQHDLIGIDNLTAPGREFIREGCLYKLTKKGLQQRMFFLFSDMLLYTSKGVTGTNQFKIHGHLSLHGMLVEESENEWSVPHCFTIYSAQKTIVVAASTRLEMGKWMEDLNVAIEMAKKSTEKSEMLLENSVCNRSNRSSDEVSVEQESEDDIHSSRSSLDRQSHHRANTTMHVCWYRNTSVSMADHSVAVENQLSGYLLRKFKNSNGWQKLWVVFTNFCLFFYKTHQDDYPLASLPLLGYTVSCPVEADGIQKDYVFKLQFKSHVYFFRAESKYTFESGWSSHPLFPPSLSDLPAHSQE</sequence>
<dbReference type="PRINTS" id="PR00661">
    <property type="entry name" value="ERMFAMILY"/>
</dbReference>
<evidence type="ECO:0000256" key="9">
    <source>
        <dbReference type="SAM" id="MobiDB-lite"/>
    </source>
</evidence>
<keyword evidence="2" id="KW-0344">Guanine-nucleotide releasing factor</keyword>
<name>A0A8C3U050_CATUS</name>
<dbReference type="InterPro" id="IPR000798">
    <property type="entry name" value="Ez/rad/moesin-like"/>
</dbReference>
<dbReference type="CDD" id="cd13193">
    <property type="entry name" value="FERM_C_FARP1-like"/>
    <property type="match status" value="1"/>
</dbReference>
<reference evidence="13" key="2">
    <citation type="submission" date="2025-08" db="UniProtKB">
        <authorList>
            <consortium name="Ensembl"/>
        </authorList>
    </citation>
    <scope>IDENTIFICATION</scope>
</reference>
<dbReference type="InterPro" id="IPR000219">
    <property type="entry name" value="DH_dom"/>
</dbReference>
<dbReference type="Proteomes" id="UP000694563">
    <property type="component" value="Chromosome 10"/>
</dbReference>
<evidence type="ECO:0000256" key="7">
    <source>
        <dbReference type="ARBA" id="ARBA00077156"/>
    </source>
</evidence>
<dbReference type="CDD" id="cd17190">
    <property type="entry name" value="FERM_F1_FARP2"/>
    <property type="match status" value="1"/>
</dbReference>
<keyword evidence="8" id="KW-0175">Coiled coil</keyword>
<dbReference type="GO" id="GO:0007165">
    <property type="term" value="P:signal transduction"/>
    <property type="evidence" value="ECO:0007669"/>
    <property type="project" value="UniProtKB-ARBA"/>
</dbReference>
<feature type="region of interest" description="Disordered" evidence="9">
    <location>
        <begin position="850"/>
        <end position="888"/>
    </location>
</feature>
<comment type="subunit">
    <text evidence="5">Interacts with PLXNA1. Interaction with PLXNA1 or PIP5K1C lowers its guanine nucleotide exchange activity. Dissociates from PLXNA1 when SEMA3A binds to the receptor. Interacts with PIP5K1C via its FERM domain. The interaction with PIP5K1C is enhanced by SEMA3A binding. Interacts with RAC1.</text>
</comment>
<dbReference type="InterPro" id="IPR019749">
    <property type="entry name" value="Band_41_domain"/>
</dbReference>
<dbReference type="SMART" id="SM00325">
    <property type="entry name" value="RhoGEF"/>
    <property type="match status" value="1"/>
</dbReference>
<dbReference type="FunFam" id="2.30.29.30:FF:000002">
    <property type="entry name" value="Band 4.1-like protein 5 isoform 1"/>
    <property type="match status" value="1"/>
</dbReference>
<feature type="domain" description="PH" evidence="10">
    <location>
        <begin position="740"/>
        <end position="837"/>
    </location>
</feature>
<dbReference type="FunFam" id="1.20.80.10:FF:000005">
    <property type="entry name" value="FERM, RhoGEF and pleckstrin domain-containing protein 1"/>
    <property type="match status" value="1"/>
</dbReference>
<dbReference type="CDD" id="cd01220">
    <property type="entry name" value="PH1_FARP1-like"/>
    <property type="match status" value="1"/>
</dbReference>
<organism evidence="13 14">
    <name type="scientific">Catharus ustulatus</name>
    <name type="common">Russet-backed thrush</name>
    <name type="synonym">Hylocichla ustulatus</name>
    <dbReference type="NCBI Taxonomy" id="91951"/>
    <lineage>
        <taxon>Eukaryota</taxon>
        <taxon>Metazoa</taxon>
        <taxon>Chordata</taxon>
        <taxon>Craniata</taxon>
        <taxon>Vertebrata</taxon>
        <taxon>Euteleostomi</taxon>
        <taxon>Archelosauria</taxon>
        <taxon>Archosauria</taxon>
        <taxon>Dinosauria</taxon>
        <taxon>Saurischia</taxon>
        <taxon>Theropoda</taxon>
        <taxon>Coelurosauria</taxon>
        <taxon>Aves</taxon>
        <taxon>Neognathae</taxon>
        <taxon>Neoaves</taxon>
        <taxon>Telluraves</taxon>
        <taxon>Australaves</taxon>
        <taxon>Passeriformes</taxon>
        <taxon>Turdidae</taxon>
        <taxon>Catharus</taxon>
    </lineage>
</organism>
<dbReference type="FunFam" id="2.30.29.30:FF:000046">
    <property type="entry name" value="FERM, RhoGEF and pleckstrin domain-containing protein 1"/>
    <property type="match status" value="1"/>
</dbReference>
<dbReference type="InterPro" id="IPR035899">
    <property type="entry name" value="DBL_dom_sf"/>
</dbReference>
<dbReference type="InterPro" id="IPR051835">
    <property type="entry name" value="RAC1-GEF"/>
</dbReference>
<evidence type="ECO:0000259" key="12">
    <source>
        <dbReference type="PROSITE" id="PS50057"/>
    </source>
</evidence>
<reference evidence="13" key="3">
    <citation type="submission" date="2025-09" db="UniProtKB">
        <authorList>
            <consortium name="Ensembl"/>
        </authorList>
    </citation>
    <scope>IDENTIFICATION</scope>
</reference>
<dbReference type="PRINTS" id="PR00935">
    <property type="entry name" value="BAND41"/>
</dbReference>
<dbReference type="GO" id="GO:0048468">
    <property type="term" value="P:cell development"/>
    <property type="evidence" value="ECO:0007669"/>
    <property type="project" value="UniProtKB-ARBA"/>
</dbReference>
<dbReference type="PROSITE" id="PS00660">
    <property type="entry name" value="FERM_1"/>
    <property type="match status" value="1"/>
</dbReference>
<evidence type="ECO:0000256" key="5">
    <source>
        <dbReference type="ARBA" id="ARBA00063142"/>
    </source>
</evidence>
<dbReference type="GO" id="GO:0005829">
    <property type="term" value="C:cytosol"/>
    <property type="evidence" value="ECO:0007669"/>
    <property type="project" value="UniProtKB-ARBA"/>
</dbReference>
<dbReference type="Gene3D" id="3.10.20.90">
    <property type="entry name" value="Phosphatidylinositol 3-kinase Catalytic Subunit, Chain A, domain 1"/>
    <property type="match status" value="1"/>
</dbReference>
<dbReference type="Pfam" id="PF00373">
    <property type="entry name" value="FERM_M"/>
    <property type="match status" value="1"/>
</dbReference>
<gene>
    <name evidence="13" type="primary">FARP2</name>
</gene>
<dbReference type="InterPro" id="IPR014352">
    <property type="entry name" value="FERM/acyl-CoA-bd_prot_sf"/>
</dbReference>
<protein>
    <recommendedName>
        <fullName evidence="6">FERM, ARHGEF and pleckstrin domain-containing protein 2</fullName>
    </recommendedName>
    <alternativeName>
        <fullName evidence="7">FERM, RhoGEF and pleckstrin domain-containing protein 2</fullName>
    </alternativeName>
</protein>
<keyword evidence="3" id="KW-0677">Repeat</keyword>
<dbReference type="CDD" id="cd13235">
    <property type="entry name" value="PH2_FARP1-like"/>
    <property type="match status" value="1"/>
</dbReference>
<dbReference type="Pfam" id="PF00169">
    <property type="entry name" value="PH"/>
    <property type="match status" value="2"/>
</dbReference>
<keyword evidence="14" id="KW-1185">Reference proteome</keyword>
<dbReference type="Gene3D" id="1.20.80.10">
    <property type="match status" value="1"/>
</dbReference>
<dbReference type="SUPFAM" id="SSF48065">
    <property type="entry name" value="DBL homology domain (DH-domain)"/>
    <property type="match status" value="1"/>
</dbReference>
<dbReference type="PROSITE" id="PS50057">
    <property type="entry name" value="FERM_3"/>
    <property type="match status" value="1"/>
</dbReference>
<dbReference type="SMART" id="SM00295">
    <property type="entry name" value="B41"/>
    <property type="match status" value="1"/>
</dbReference>
<evidence type="ECO:0000256" key="2">
    <source>
        <dbReference type="ARBA" id="ARBA00022658"/>
    </source>
</evidence>
<feature type="compositionally biased region" description="Basic and acidic residues" evidence="9">
    <location>
        <begin position="874"/>
        <end position="885"/>
    </location>
</feature>
<dbReference type="PROSITE" id="PS50010">
    <property type="entry name" value="DH_2"/>
    <property type="match status" value="1"/>
</dbReference>
<dbReference type="SMART" id="SM01195">
    <property type="entry name" value="FA"/>
    <property type="match status" value="1"/>
</dbReference>
<dbReference type="InterPro" id="IPR019747">
    <property type="entry name" value="FERM_CS"/>
</dbReference>
<evidence type="ECO:0000313" key="13">
    <source>
        <dbReference type="Ensembl" id="ENSCUSP00005007334.1"/>
    </source>
</evidence>
<dbReference type="GO" id="GO:0005085">
    <property type="term" value="F:guanyl-nucleotide exchange factor activity"/>
    <property type="evidence" value="ECO:0007669"/>
    <property type="project" value="UniProtKB-KW"/>
</dbReference>
<evidence type="ECO:0000256" key="3">
    <source>
        <dbReference type="ARBA" id="ARBA00022737"/>
    </source>
</evidence>
<feature type="domain" description="DH" evidence="11">
    <location>
        <begin position="523"/>
        <end position="715"/>
    </location>
</feature>
<dbReference type="SMART" id="SM00233">
    <property type="entry name" value="PH"/>
    <property type="match status" value="2"/>
</dbReference>
<dbReference type="InterPro" id="IPR041788">
    <property type="entry name" value="FARP1/FARP2/FRMD7_FERM_C"/>
</dbReference>
<feature type="domain" description="FERM" evidence="12">
    <location>
        <begin position="51"/>
        <end position="331"/>
    </location>
</feature>
<dbReference type="InterPro" id="IPR018979">
    <property type="entry name" value="FERM_N"/>
</dbReference>
<dbReference type="SUPFAM" id="SSF47031">
    <property type="entry name" value="Second domain of FERM"/>
    <property type="match status" value="1"/>
</dbReference>
<evidence type="ECO:0000256" key="1">
    <source>
        <dbReference type="ARBA" id="ARBA00022553"/>
    </source>
</evidence>
<dbReference type="SUPFAM" id="SSF54236">
    <property type="entry name" value="Ubiquitin-like"/>
    <property type="match status" value="1"/>
</dbReference>
<evidence type="ECO:0000256" key="8">
    <source>
        <dbReference type="SAM" id="Coils"/>
    </source>
</evidence>
<proteinExistence type="predicted"/>
<feature type="coiled-coil region" evidence="8">
    <location>
        <begin position="623"/>
        <end position="653"/>
    </location>
</feature>
<dbReference type="FunFam" id="1.20.900.10:FF:000020">
    <property type="entry name" value="FERM, RhoGEF and pleckstrin domain-containing protein 2"/>
    <property type="match status" value="1"/>
</dbReference>
<dbReference type="PANTHER" id="PTHR45858">
    <property type="entry name" value="FERM DOMAIN CONTAINING PROTEIN"/>
    <property type="match status" value="1"/>
</dbReference>
<dbReference type="AlphaFoldDB" id="A0A8C3U050"/>
<dbReference type="InterPro" id="IPR014847">
    <property type="entry name" value="FA"/>
</dbReference>
<dbReference type="InterPro" id="IPR001849">
    <property type="entry name" value="PH_domain"/>
</dbReference>